<dbReference type="Proteomes" id="UP000588098">
    <property type="component" value="Unassembled WGS sequence"/>
</dbReference>
<gene>
    <name evidence="1" type="ORF">FHS42_006461</name>
</gene>
<accession>A0A7W9QI36</accession>
<sequence length="249" mass="27570">MTTPPHLSTHPTVDPELISTARTRLAQLGYEPHLTTCDAREGLPARDDVTFDRIIATCSVPRIPAAWIERTRDGGLILTDIALGIEGGLVRVRVDGERACGSFTSTGGRFMAARGNAATYPVKDRAPYEPATDTRPTTVTAQDIREHYSFRLLLAFQLPGAELVYHADADTGAMALQLQQPDGTWARTPLAGASTVTYGGSPELWQRVQEAWQWWNEQGRPAQHRFGYRRDPDGSAHVQHISSRRRWAL</sequence>
<dbReference type="AlphaFoldDB" id="A0A7W9QI36"/>
<proteinExistence type="predicted"/>
<name>A0A7W9QI36_9ACTN</name>
<organism evidence="1 2">
    <name type="scientific">Streptomyces zagrosensis</name>
    <dbReference type="NCBI Taxonomy" id="1042984"/>
    <lineage>
        <taxon>Bacteria</taxon>
        <taxon>Bacillati</taxon>
        <taxon>Actinomycetota</taxon>
        <taxon>Actinomycetes</taxon>
        <taxon>Kitasatosporales</taxon>
        <taxon>Streptomycetaceae</taxon>
        <taxon>Streptomyces</taxon>
    </lineage>
</organism>
<keyword evidence="2" id="KW-1185">Reference proteome</keyword>
<evidence type="ECO:0000313" key="1">
    <source>
        <dbReference type="EMBL" id="MBB5939367.1"/>
    </source>
</evidence>
<dbReference type="Pfam" id="PF01135">
    <property type="entry name" value="PCMT"/>
    <property type="match status" value="1"/>
</dbReference>
<reference evidence="1 2" key="1">
    <citation type="submission" date="2020-08" db="EMBL/GenBank/DDBJ databases">
        <title>Genomic Encyclopedia of Type Strains, Phase III (KMG-III): the genomes of soil and plant-associated and newly described type strains.</title>
        <authorList>
            <person name="Whitman W."/>
        </authorList>
    </citation>
    <scope>NUCLEOTIDE SEQUENCE [LARGE SCALE GENOMIC DNA]</scope>
    <source>
        <strain evidence="1 2">CECT 8305</strain>
    </source>
</reference>
<dbReference type="Gene3D" id="3.40.50.150">
    <property type="entry name" value="Vaccinia Virus protein VP39"/>
    <property type="match status" value="1"/>
</dbReference>
<dbReference type="SUPFAM" id="SSF53335">
    <property type="entry name" value="S-adenosyl-L-methionine-dependent methyltransferases"/>
    <property type="match status" value="1"/>
</dbReference>
<protein>
    <submittedName>
        <fullName evidence="1">Uncharacterized protein</fullName>
    </submittedName>
</protein>
<dbReference type="InterPro" id="IPR029063">
    <property type="entry name" value="SAM-dependent_MTases_sf"/>
</dbReference>
<dbReference type="RefSeq" id="WP_184578332.1">
    <property type="nucleotide sequence ID" value="NZ_JACHJL010000023.1"/>
</dbReference>
<dbReference type="EMBL" id="JACHJL010000023">
    <property type="protein sequence ID" value="MBB5939367.1"/>
    <property type="molecule type" value="Genomic_DNA"/>
</dbReference>
<evidence type="ECO:0000313" key="2">
    <source>
        <dbReference type="Proteomes" id="UP000588098"/>
    </source>
</evidence>
<comment type="caution">
    <text evidence="1">The sequence shown here is derived from an EMBL/GenBank/DDBJ whole genome shotgun (WGS) entry which is preliminary data.</text>
</comment>